<dbReference type="Gene3D" id="3.90.550.10">
    <property type="entry name" value="Spore Coat Polysaccharide Biosynthesis Protein SpsA, Chain A"/>
    <property type="match status" value="1"/>
</dbReference>
<gene>
    <name evidence="2" type="ORF">GCM10023149_02130</name>
</gene>
<name>A0ABP8FPS0_9SPHI</name>
<dbReference type="PANTHER" id="PTHR43777">
    <property type="entry name" value="MOLYBDENUM COFACTOR CYTIDYLYLTRANSFERASE"/>
    <property type="match status" value="1"/>
</dbReference>
<dbReference type="CDD" id="cd04182">
    <property type="entry name" value="GT_2_like_f"/>
    <property type="match status" value="1"/>
</dbReference>
<dbReference type="PANTHER" id="PTHR43777:SF1">
    <property type="entry name" value="MOLYBDENUM COFACTOR CYTIDYLYLTRANSFERASE"/>
    <property type="match status" value="1"/>
</dbReference>
<evidence type="ECO:0000313" key="2">
    <source>
        <dbReference type="EMBL" id="GAA4308270.1"/>
    </source>
</evidence>
<dbReference type="SUPFAM" id="SSF53448">
    <property type="entry name" value="Nucleotide-diphospho-sugar transferases"/>
    <property type="match status" value="1"/>
</dbReference>
<evidence type="ECO:0000259" key="1">
    <source>
        <dbReference type="Pfam" id="PF12804"/>
    </source>
</evidence>
<sequence>MTEVIILAAGESSRLGFPKQTLLYRGKTLLELAVEAGIKSKCSEVMVVLGASAKTIEMGIQHYGVNILVNPNWTDGMASSIIWGLNSFKDKTGIDNAVIMLCDQPFVSSFIIDKLIDKHQETNKKIIACEYDKTIGVPALFDRSVFPELLLLKGQEGAKKILAKYPDDVATIPFETGSVDIDTISDYQAFLNTFK</sequence>
<dbReference type="InterPro" id="IPR029044">
    <property type="entry name" value="Nucleotide-diphossugar_trans"/>
</dbReference>
<dbReference type="RefSeq" id="WP_345209120.1">
    <property type="nucleotide sequence ID" value="NZ_BAABFT010000001.1"/>
</dbReference>
<comment type="caution">
    <text evidence="2">The sequence shown here is derived from an EMBL/GenBank/DDBJ whole genome shotgun (WGS) entry which is preliminary data.</text>
</comment>
<organism evidence="2 3">
    <name type="scientific">Mucilaginibacter gynuensis</name>
    <dbReference type="NCBI Taxonomy" id="1302236"/>
    <lineage>
        <taxon>Bacteria</taxon>
        <taxon>Pseudomonadati</taxon>
        <taxon>Bacteroidota</taxon>
        <taxon>Sphingobacteriia</taxon>
        <taxon>Sphingobacteriales</taxon>
        <taxon>Sphingobacteriaceae</taxon>
        <taxon>Mucilaginibacter</taxon>
    </lineage>
</organism>
<dbReference type="EMBL" id="BAABFT010000001">
    <property type="protein sequence ID" value="GAA4308270.1"/>
    <property type="molecule type" value="Genomic_DNA"/>
</dbReference>
<feature type="domain" description="MobA-like NTP transferase" evidence="1">
    <location>
        <begin position="4"/>
        <end position="167"/>
    </location>
</feature>
<dbReference type="InterPro" id="IPR025877">
    <property type="entry name" value="MobA-like_NTP_Trfase"/>
</dbReference>
<dbReference type="Pfam" id="PF12804">
    <property type="entry name" value="NTP_transf_3"/>
    <property type="match status" value="1"/>
</dbReference>
<reference evidence="3" key="1">
    <citation type="journal article" date="2019" name="Int. J. Syst. Evol. Microbiol.">
        <title>The Global Catalogue of Microorganisms (GCM) 10K type strain sequencing project: providing services to taxonomists for standard genome sequencing and annotation.</title>
        <authorList>
            <consortium name="The Broad Institute Genomics Platform"/>
            <consortium name="The Broad Institute Genome Sequencing Center for Infectious Disease"/>
            <person name="Wu L."/>
            <person name="Ma J."/>
        </authorList>
    </citation>
    <scope>NUCLEOTIDE SEQUENCE [LARGE SCALE GENOMIC DNA]</scope>
    <source>
        <strain evidence="3">JCM 17705</strain>
    </source>
</reference>
<evidence type="ECO:0000313" key="3">
    <source>
        <dbReference type="Proteomes" id="UP001500582"/>
    </source>
</evidence>
<proteinExistence type="predicted"/>
<keyword evidence="3" id="KW-1185">Reference proteome</keyword>
<dbReference type="Proteomes" id="UP001500582">
    <property type="component" value="Unassembled WGS sequence"/>
</dbReference>
<protein>
    <submittedName>
        <fullName evidence="2">Nucleotidyltransferase family protein</fullName>
    </submittedName>
</protein>
<accession>A0ABP8FPS0</accession>